<reference evidence="3" key="2">
    <citation type="submission" date="2021-04" db="EMBL/GenBank/DDBJ databases">
        <authorList>
            <person name="Gilroy R."/>
        </authorList>
    </citation>
    <scope>NUCLEOTIDE SEQUENCE</scope>
    <source>
        <strain evidence="3">ChiHjej12B11-1927</strain>
    </source>
</reference>
<dbReference type="Gene3D" id="3.40.50.300">
    <property type="entry name" value="P-loop containing nucleotide triphosphate hydrolases"/>
    <property type="match status" value="2"/>
</dbReference>
<feature type="domain" description="Dynamin N-terminal" evidence="2">
    <location>
        <begin position="67"/>
        <end position="143"/>
    </location>
</feature>
<evidence type="ECO:0000313" key="4">
    <source>
        <dbReference type="Proteomes" id="UP000824230"/>
    </source>
</evidence>
<name>A0A9D1VKF0_9FIRM</name>
<dbReference type="InterPro" id="IPR027417">
    <property type="entry name" value="P-loop_NTPase"/>
</dbReference>
<keyword evidence="1" id="KW-0175">Coiled coil</keyword>
<organism evidence="3 4">
    <name type="scientific">Candidatus Blautia pullistercoris</name>
    <dbReference type="NCBI Taxonomy" id="2838499"/>
    <lineage>
        <taxon>Bacteria</taxon>
        <taxon>Bacillati</taxon>
        <taxon>Bacillota</taxon>
        <taxon>Clostridia</taxon>
        <taxon>Lachnospirales</taxon>
        <taxon>Lachnospiraceae</taxon>
        <taxon>Blautia</taxon>
    </lineage>
</organism>
<feature type="coiled-coil region" evidence="1">
    <location>
        <begin position="545"/>
        <end position="605"/>
    </location>
</feature>
<dbReference type="Proteomes" id="UP000824230">
    <property type="component" value="Unassembled WGS sequence"/>
</dbReference>
<protein>
    <submittedName>
        <fullName evidence="3">Dynamin family protein</fullName>
    </submittedName>
</protein>
<gene>
    <name evidence="3" type="ORF">H9738_02130</name>
</gene>
<dbReference type="PANTHER" id="PTHR26392">
    <property type="entry name" value="MITOGEN-ACTIVATED PROTEIN KINASE KINASE KINASE 7-RELATED"/>
    <property type="match status" value="1"/>
</dbReference>
<evidence type="ECO:0000313" key="3">
    <source>
        <dbReference type="EMBL" id="HIX36656.1"/>
    </source>
</evidence>
<sequence>MKERLYREEGKEQEGTGRKSKLEEAVLELYRQIETRTKELRPYGGVWLGEAEKNREKLENFRYVIGIEGVQASGKSTLLNGLLAYPLLPCSPGISTNIPTRIRYGEKERIIITTSRGRSIEPGIRTMKKDFFEELLQYICEAYELFGLEHLTYFTDKPLWNQYGEGKGTLGPGDLDFHISSPKHKTVMLLILFLFYTDQKENEEILPDEIRQIIRKGKRLLKKTGLGEGEEPVSVLLEWKSPILKTGLEFIDIPGFGAWTSYENEESLHDKAAMQELKNADAVILTAEPSLRKADIKYMALVQTELNPPKARIWKKPFIPVINKSDVVGDQTAPSVDKLRQACKKQGIELERGLGTSGLYGEKRIFDENPDIPLTRSFFAQQHLDSVKELLEGAEIEKYIRRRMDRQLEKSGIRELLEYIQECMSQAKNALAAELLLCLYEQEKENAVRTGLLLEEQHKSLRGICTEQKMLQVMKGTIESWKVRIKKCFYYKNKEEQELYGILLKAETLFQKKADQSRELVRNGEMTWDNFENIAFVREKGITGVQAVKKEFQKLSVSLEEKEKLAGGLMDSLEVLLKRRIERAKEEEEKSRDRIEEREGELEALRPVGGCWEEIKEELKKMAEDPRREKLLSELKKKNKELEQLLPGRQEQLRILARQCEMGDEQAMLQMYFYFRDSEPEKFFRQAAAMWLIQAGIYGSSQAQKILERRPEYYEESYFPADPAQKKLLYTGRYTGKELKNLGLLNFKENTEYRLEAMENKGYVIAFSYAGCEERDEDGYGMEECYNFQVFDEFFHELWKVDGYSYREFENCRESFHRECQSKLARQKEKRAIYRRKLRERGSCQ</sequence>
<comment type="caution">
    <text evidence="3">The sequence shown here is derived from an EMBL/GenBank/DDBJ whole genome shotgun (WGS) entry which is preliminary data.</text>
</comment>
<reference evidence="3" key="1">
    <citation type="journal article" date="2021" name="PeerJ">
        <title>Extensive microbial diversity within the chicken gut microbiome revealed by metagenomics and culture.</title>
        <authorList>
            <person name="Gilroy R."/>
            <person name="Ravi A."/>
            <person name="Getino M."/>
            <person name="Pursley I."/>
            <person name="Horton D.L."/>
            <person name="Alikhan N.F."/>
            <person name="Baker D."/>
            <person name="Gharbi K."/>
            <person name="Hall N."/>
            <person name="Watson M."/>
            <person name="Adriaenssens E.M."/>
            <person name="Foster-Nyarko E."/>
            <person name="Jarju S."/>
            <person name="Secka A."/>
            <person name="Antonio M."/>
            <person name="Oren A."/>
            <person name="Chaudhuri R.R."/>
            <person name="La Ragione R."/>
            <person name="Hildebrand F."/>
            <person name="Pallen M.J."/>
        </authorList>
    </citation>
    <scope>NUCLEOTIDE SEQUENCE</scope>
    <source>
        <strain evidence="3">ChiHjej12B11-1927</strain>
    </source>
</reference>
<dbReference type="EMBL" id="DXFG01000042">
    <property type="protein sequence ID" value="HIX36656.1"/>
    <property type="molecule type" value="Genomic_DNA"/>
</dbReference>
<dbReference type="AlphaFoldDB" id="A0A9D1VKF0"/>
<proteinExistence type="predicted"/>
<dbReference type="PANTHER" id="PTHR26392:SF92">
    <property type="entry name" value="PROTEIN KINASE DOMAIN-CONTAINING PROTEIN"/>
    <property type="match status" value="1"/>
</dbReference>
<accession>A0A9D1VKF0</accession>
<dbReference type="Pfam" id="PF00350">
    <property type="entry name" value="Dynamin_N"/>
    <property type="match status" value="1"/>
</dbReference>
<evidence type="ECO:0000259" key="2">
    <source>
        <dbReference type="Pfam" id="PF00350"/>
    </source>
</evidence>
<dbReference type="SUPFAM" id="SSF52540">
    <property type="entry name" value="P-loop containing nucleoside triphosphate hydrolases"/>
    <property type="match status" value="1"/>
</dbReference>
<dbReference type="InterPro" id="IPR045063">
    <property type="entry name" value="Dynamin_N"/>
</dbReference>
<evidence type="ECO:0000256" key="1">
    <source>
        <dbReference type="SAM" id="Coils"/>
    </source>
</evidence>